<sequence>MSEHKEKSYLLDFLVSFELMYEDLNDDEETILDKIVAPTYKKLVMEYISTFSEKDIFKKFVSKDYNILSSLMLSQKNIINFEQYLQAIKKLDKKEFKISVSKIFKIENTDFLLNDMESLELSSEAKWELLLLLENFDQLKNDLVLSLQQEYAIYCSYADKISDQYPEKIDELKELFENGTELYDVVFKDLLALDKRDFDELQEYLILRISVNRVLLQYKNKLVALGTYVYDYFYEKSKEKDLELEIMQNVLKVLADQTRYGIIKCIGNGITSNKEIASIFSITPSGVTYQLKFLADKEIIRKDNVTKQYVLNNELIKSALATLTSDLDL</sequence>
<comment type="caution">
    <text evidence="3">The sequence shown here is derived from an EMBL/GenBank/DDBJ whole genome shotgun (WGS) entry which is preliminary data.</text>
</comment>
<accession>A0A1E8GLT3</accession>
<evidence type="ECO:0000259" key="2">
    <source>
        <dbReference type="PROSITE" id="PS50987"/>
    </source>
</evidence>
<dbReference type="OrthoDB" id="9798835at2"/>
<dbReference type="Gene3D" id="1.10.10.10">
    <property type="entry name" value="Winged helix-like DNA-binding domain superfamily/Winged helix DNA-binding domain"/>
    <property type="match status" value="1"/>
</dbReference>
<dbReference type="GO" id="GO:0003700">
    <property type="term" value="F:DNA-binding transcription factor activity"/>
    <property type="evidence" value="ECO:0007669"/>
    <property type="project" value="InterPro"/>
</dbReference>
<name>A0A1E8GLT3_9LACT</name>
<dbReference type="CDD" id="cd00090">
    <property type="entry name" value="HTH_ARSR"/>
    <property type="match status" value="1"/>
</dbReference>
<organism evidence="3 4">
    <name type="scientific">Floricoccus tropicus</name>
    <dbReference type="NCBI Taxonomy" id="1859473"/>
    <lineage>
        <taxon>Bacteria</taxon>
        <taxon>Bacillati</taxon>
        <taxon>Bacillota</taxon>
        <taxon>Bacilli</taxon>
        <taxon>Lactobacillales</taxon>
        <taxon>Streptococcaceae</taxon>
        <taxon>Floricoccus</taxon>
    </lineage>
</organism>
<evidence type="ECO:0000256" key="1">
    <source>
        <dbReference type="ARBA" id="ARBA00023125"/>
    </source>
</evidence>
<evidence type="ECO:0000313" key="4">
    <source>
        <dbReference type="Proteomes" id="UP000178622"/>
    </source>
</evidence>
<keyword evidence="1" id="KW-0238">DNA-binding</keyword>
<dbReference type="AlphaFoldDB" id="A0A1E8GLT3"/>
<reference evidence="4" key="1">
    <citation type="submission" date="2016-09" db="EMBL/GenBank/DDBJ databases">
        <title>Draft genome sequence of a novel species of the family Streptococcaceae isolated from flowers.</title>
        <authorList>
            <person name="Chuah L.-O."/>
            <person name="Yap K.-P."/>
            <person name="Thong K.L."/>
            <person name="Liong M.T."/>
            <person name="Ahmad R."/>
            <person name="Rusul G."/>
        </authorList>
    </citation>
    <scope>NUCLEOTIDE SEQUENCE [LARGE SCALE GENOMIC DNA]</scope>
    <source>
        <strain evidence="4">DF1</strain>
    </source>
</reference>
<dbReference type="InterPro" id="IPR036390">
    <property type="entry name" value="WH_DNA-bd_sf"/>
</dbReference>
<evidence type="ECO:0000313" key="3">
    <source>
        <dbReference type="EMBL" id="OFI48946.1"/>
    </source>
</evidence>
<proteinExistence type="predicted"/>
<dbReference type="InterPro" id="IPR011991">
    <property type="entry name" value="ArsR-like_HTH"/>
</dbReference>
<dbReference type="RefSeq" id="WP_070792534.1">
    <property type="nucleotide sequence ID" value="NZ_MKIR01000022.1"/>
</dbReference>
<gene>
    <name evidence="3" type="ORF">BG261_04600</name>
</gene>
<dbReference type="Proteomes" id="UP000178622">
    <property type="component" value="Unassembled WGS sequence"/>
</dbReference>
<dbReference type="SUPFAM" id="SSF46785">
    <property type="entry name" value="Winged helix' DNA-binding domain"/>
    <property type="match status" value="1"/>
</dbReference>
<protein>
    <recommendedName>
        <fullName evidence="2">HTH arsR-type domain-containing protein</fullName>
    </recommendedName>
</protein>
<dbReference type="InterPro" id="IPR001845">
    <property type="entry name" value="HTH_ArsR_DNA-bd_dom"/>
</dbReference>
<feature type="domain" description="HTH arsR-type" evidence="2">
    <location>
        <begin position="239"/>
        <end position="329"/>
    </location>
</feature>
<dbReference type="PROSITE" id="PS50987">
    <property type="entry name" value="HTH_ARSR_2"/>
    <property type="match status" value="1"/>
</dbReference>
<dbReference type="GO" id="GO:0003677">
    <property type="term" value="F:DNA binding"/>
    <property type="evidence" value="ECO:0007669"/>
    <property type="project" value="UniProtKB-KW"/>
</dbReference>
<dbReference type="InterPro" id="IPR036388">
    <property type="entry name" value="WH-like_DNA-bd_sf"/>
</dbReference>
<keyword evidence="4" id="KW-1185">Reference proteome</keyword>
<dbReference type="EMBL" id="MKIR01000022">
    <property type="protein sequence ID" value="OFI48946.1"/>
    <property type="molecule type" value="Genomic_DNA"/>
</dbReference>
<dbReference type="STRING" id="1859473.BG261_04600"/>
<dbReference type="SMART" id="SM00418">
    <property type="entry name" value="HTH_ARSR"/>
    <property type="match status" value="1"/>
</dbReference>